<evidence type="ECO:0000259" key="12">
    <source>
        <dbReference type="Pfam" id="PF07715"/>
    </source>
</evidence>
<comment type="caution">
    <text evidence="13">The sequence shown here is derived from an EMBL/GenBank/DDBJ whole genome shotgun (WGS) entry which is preliminary data.</text>
</comment>
<evidence type="ECO:0000256" key="7">
    <source>
        <dbReference type="ARBA" id="ARBA00023237"/>
    </source>
</evidence>
<sequence>MVRKVLFILLGITLSTIVTAQSLISIVGDVSDLKSTEKLIGASIYTPDFRYHTSSNEFGAFQINVPDTCTYLLASYIGFKQDTLEINSTLHFLLEAENYLDSIFIQAPIIRQKQEVSGKISMPISIAEKLPQLFGSTDIMKSLALYPGIQSGVEGTSGLFIRGGGPGQNLILLDENKVYNNSHLYGFSSVFNPNVVKSVDLYKSGFPAQYGSRVSSILSINTIDGNSKKQETKITAGILESGISTHGPIKNLNATYVFAGRVFYLSAFTLPSLIRYNIGKNNSYRNYFFYDINGKVKFKIGKKQSVSLSYFQGDDNFSLRDRSSNEYSYESAVNWGSELMNIRYTNHVSKNHFVNFNILRNQYLYQLRNSTLSGIDIGEFKNLSKIVEYEINLKAEFRPNNNLKIEYGFNITNPRYSPFEIDTKINFADTSKTLSKKNSSTFYQQGYYVDMNIALPSNFTANIGARVDNYNVPSETKLYYSPRLKIQYYNKSHKFSFTYDKASQFEHLLSGNNGGVPSDIFIPSLEISPQLSDQYAIGYFKNFKKHNLSLNGDLFFRSLKNQILYLPDFYDLYLANSSFVDNLIKDGVGKVYGFEFFLRQEKTRFQYSFSYTFLYNTRVFPGFNEGKAFNSAFSRKHDLQLNFNYILKEKLNLNINFIYSSGHYITLPNTSYIDQNGYPTAIIDEWNGVKTRDYNRADIAIIYKYKKKKREVKWKFGIYNLYAYQNPMFYEYTFIGTFRNENGVSKPVESQSVIYGQSNFILIPSISYETKF</sequence>
<feature type="chain" id="PRO_5041395002" evidence="10">
    <location>
        <begin position="21"/>
        <end position="772"/>
    </location>
</feature>
<dbReference type="InterPro" id="IPR008969">
    <property type="entry name" value="CarboxyPept-like_regulatory"/>
</dbReference>
<dbReference type="SUPFAM" id="SSF49464">
    <property type="entry name" value="Carboxypeptidase regulatory domain-like"/>
    <property type="match status" value="1"/>
</dbReference>
<evidence type="ECO:0000259" key="11">
    <source>
        <dbReference type="Pfam" id="PF00593"/>
    </source>
</evidence>
<dbReference type="InterPro" id="IPR039426">
    <property type="entry name" value="TonB-dep_rcpt-like"/>
</dbReference>
<dbReference type="InterPro" id="IPR000531">
    <property type="entry name" value="Beta-barrel_TonB"/>
</dbReference>
<feature type="signal peptide" evidence="10">
    <location>
        <begin position="1"/>
        <end position="20"/>
    </location>
</feature>
<dbReference type="InterPro" id="IPR036942">
    <property type="entry name" value="Beta-barrel_TonB_sf"/>
</dbReference>
<dbReference type="InterPro" id="IPR012910">
    <property type="entry name" value="Plug_dom"/>
</dbReference>
<evidence type="ECO:0000256" key="4">
    <source>
        <dbReference type="ARBA" id="ARBA00022692"/>
    </source>
</evidence>
<keyword evidence="5 9" id="KW-0798">TonB box</keyword>
<dbReference type="Pfam" id="PF07715">
    <property type="entry name" value="Plug"/>
    <property type="match status" value="1"/>
</dbReference>
<evidence type="ECO:0000256" key="9">
    <source>
        <dbReference type="RuleBase" id="RU003357"/>
    </source>
</evidence>
<keyword evidence="6 8" id="KW-0472">Membrane</keyword>
<keyword evidence="10" id="KW-0732">Signal</keyword>
<organism evidence="13 14">
    <name type="scientific">Portibacter lacus</name>
    <dbReference type="NCBI Taxonomy" id="1099794"/>
    <lineage>
        <taxon>Bacteria</taxon>
        <taxon>Pseudomonadati</taxon>
        <taxon>Bacteroidota</taxon>
        <taxon>Saprospiria</taxon>
        <taxon>Saprospirales</taxon>
        <taxon>Haliscomenobacteraceae</taxon>
        <taxon>Portibacter</taxon>
    </lineage>
</organism>
<reference evidence="13" key="1">
    <citation type="journal article" date="2014" name="Int. J. Syst. Evol. Microbiol.">
        <title>Complete genome sequence of Corynebacterium casei LMG S-19264T (=DSM 44701T), isolated from a smear-ripened cheese.</title>
        <authorList>
            <consortium name="US DOE Joint Genome Institute (JGI-PGF)"/>
            <person name="Walter F."/>
            <person name="Albersmeier A."/>
            <person name="Kalinowski J."/>
            <person name="Ruckert C."/>
        </authorList>
    </citation>
    <scope>NUCLEOTIDE SEQUENCE</scope>
    <source>
        <strain evidence="13">NBRC 108769</strain>
    </source>
</reference>
<feature type="domain" description="TonB-dependent receptor plug" evidence="12">
    <location>
        <begin position="129"/>
        <end position="213"/>
    </location>
</feature>
<evidence type="ECO:0000313" key="13">
    <source>
        <dbReference type="EMBL" id="GLR19750.1"/>
    </source>
</evidence>
<dbReference type="SUPFAM" id="SSF56935">
    <property type="entry name" value="Porins"/>
    <property type="match status" value="1"/>
</dbReference>
<dbReference type="Gene3D" id="2.170.130.10">
    <property type="entry name" value="TonB-dependent receptor, plug domain"/>
    <property type="match status" value="1"/>
</dbReference>
<keyword evidence="14" id="KW-1185">Reference proteome</keyword>
<dbReference type="GO" id="GO:0009279">
    <property type="term" value="C:cell outer membrane"/>
    <property type="evidence" value="ECO:0007669"/>
    <property type="project" value="UniProtKB-SubCell"/>
</dbReference>
<proteinExistence type="inferred from homology"/>
<feature type="domain" description="TonB-dependent receptor-like beta-barrel" evidence="11">
    <location>
        <begin position="280"/>
        <end position="721"/>
    </location>
</feature>
<dbReference type="Pfam" id="PF13715">
    <property type="entry name" value="CarbopepD_reg_2"/>
    <property type="match status" value="1"/>
</dbReference>
<keyword evidence="7 8" id="KW-0998">Cell outer membrane</keyword>
<dbReference type="PROSITE" id="PS52016">
    <property type="entry name" value="TONB_DEPENDENT_REC_3"/>
    <property type="match status" value="1"/>
</dbReference>
<evidence type="ECO:0000256" key="2">
    <source>
        <dbReference type="ARBA" id="ARBA00022448"/>
    </source>
</evidence>
<evidence type="ECO:0000313" key="14">
    <source>
        <dbReference type="Proteomes" id="UP001156666"/>
    </source>
</evidence>
<comment type="subcellular location">
    <subcellularLocation>
        <location evidence="1 8">Cell outer membrane</location>
        <topology evidence="1 8">Multi-pass membrane protein</topology>
    </subcellularLocation>
</comment>
<evidence type="ECO:0000256" key="10">
    <source>
        <dbReference type="SAM" id="SignalP"/>
    </source>
</evidence>
<dbReference type="EMBL" id="BSOH01000035">
    <property type="protein sequence ID" value="GLR19750.1"/>
    <property type="molecule type" value="Genomic_DNA"/>
</dbReference>
<keyword evidence="13" id="KW-0176">Collagen</keyword>
<dbReference type="Proteomes" id="UP001156666">
    <property type="component" value="Unassembled WGS sequence"/>
</dbReference>
<comment type="similarity">
    <text evidence="8 9">Belongs to the TonB-dependent receptor family.</text>
</comment>
<name>A0AA37SV58_9BACT</name>
<evidence type="ECO:0000256" key="8">
    <source>
        <dbReference type="PROSITE-ProRule" id="PRU01360"/>
    </source>
</evidence>
<gene>
    <name evidence="13" type="ORF">GCM10007940_43660</name>
</gene>
<dbReference type="AlphaFoldDB" id="A0AA37SV58"/>
<reference evidence="13" key="2">
    <citation type="submission" date="2023-01" db="EMBL/GenBank/DDBJ databases">
        <title>Draft genome sequence of Portibacter lacus strain NBRC 108769.</title>
        <authorList>
            <person name="Sun Q."/>
            <person name="Mori K."/>
        </authorList>
    </citation>
    <scope>NUCLEOTIDE SEQUENCE</scope>
    <source>
        <strain evidence="13">NBRC 108769</strain>
    </source>
</reference>
<keyword evidence="4 8" id="KW-0812">Transmembrane</keyword>
<evidence type="ECO:0000256" key="1">
    <source>
        <dbReference type="ARBA" id="ARBA00004571"/>
    </source>
</evidence>
<dbReference type="RefSeq" id="WP_235295419.1">
    <property type="nucleotide sequence ID" value="NZ_BSOH01000035.1"/>
</dbReference>
<protein>
    <submittedName>
        <fullName evidence="13">Collagen-binding protein</fullName>
    </submittedName>
</protein>
<dbReference type="Pfam" id="PF00593">
    <property type="entry name" value="TonB_dep_Rec_b-barrel"/>
    <property type="match status" value="1"/>
</dbReference>
<keyword evidence="2 8" id="KW-0813">Transport</keyword>
<evidence type="ECO:0000256" key="5">
    <source>
        <dbReference type="ARBA" id="ARBA00023077"/>
    </source>
</evidence>
<dbReference type="InterPro" id="IPR037066">
    <property type="entry name" value="Plug_dom_sf"/>
</dbReference>
<accession>A0AA37SV58</accession>
<keyword evidence="3 8" id="KW-1134">Transmembrane beta strand</keyword>
<evidence type="ECO:0000256" key="6">
    <source>
        <dbReference type="ARBA" id="ARBA00023136"/>
    </source>
</evidence>
<dbReference type="Gene3D" id="2.40.170.20">
    <property type="entry name" value="TonB-dependent receptor, beta-barrel domain"/>
    <property type="match status" value="1"/>
</dbReference>
<evidence type="ECO:0000256" key="3">
    <source>
        <dbReference type="ARBA" id="ARBA00022452"/>
    </source>
</evidence>